<feature type="transmembrane region" description="Helical" evidence="6">
    <location>
        <begin position="9"/>
        <end position="25"/>
    </location>
</feature>
<evidence type="ECO:0000256" key="6">
    <source>
        <dbReference type="SAM" id="Phobius"/>
    </source>
</evidence>
<comment type="subcellular location">
    <subcellularLocation>
        <location evidence="1">Membrane</location>
        <topology evidence="1">Multi-pass membrane protein</topology>
    </subcellularLocation>
</comment>
<keyword evidence="3 6" id="KW-0812">Transmembrane</keyword>
<sequence>MQFTATRKFLTVVPVVLFFLTSFYTKLRTSVHFAVNFCSLMFVLIPKLAAVPQGPALRDQQVLSDWRTGSAGDMATARQSPASTQVPLPSVRLAADAPCTNRLGQQSTVAERRCSELSHPVVASFFFFFFRLCAILLGVVSSHNNLSLGSRWSEILFVVIPMAYRGISSRFLSAHGPEFFLVF</sequence>
<evidence type="ECO:0000256" key="4">
    <source>
        <dbReference type="ARBA" id="ARBA00022989"/>
    </source>
</evidence>
<dbReference type="Pfam" id="PF04061">
    <property type="entry name" value="ORMDL"/>
    <property type="match status" value="1"/>
</dbReference>
<comment type="similarity">
    <text evidence="2">Belongs to the ORM family.</text>
</comment>
<name>V5GI94_IXORI</name>
<dbReference type="GO" id="GO:0005789">
    <property type="term" value="C:endoplasmic reticulum membrane"/>
    <property type="evidence" value="ECO:0007669"/>
    <property type="project" value="InterPro"/>
</dbReference>
<keyword evidence="5 6" id="KW-0472">Membrane</keyword>
<dbReference type="InterPro" id="IPR007203">
    <property type="entry name" value="ORMDL"/>
</dbReference>
<dbReference type="AlphaFoldDB" id="V5GI94"/>
<feature type="transmembrane region" description="Helical" evidence="6">
    <location>
        <begin position="121"/>
        <end position="140"/>
    </location>
</feature>
<feature type="transmembrane region" description="Helical" evidence="6">
    <location>
        <begin position="31"/>
        <end position="50"/>
    </location>
</feature>
<dbReference type="GO" id="GO:2000303">
    <property type="term" value="P:regulation of ceramide biosynthetic process"/>
    <property type="evidence" value="ECO:0007669"/>
    <property type="project" value="UniProtKB-ARBA"/>
</dbReference>
<organism evidence="7">
    <name type="scientific">Ixodes ricinus</name>
    <name type="common">Common tick</name>
    <name type="synonym">Acarus ricinus</name>
    <dbReference type="NCBI Taxonomy" id="34613"/>
    <lineage>
        <taxon>Eukaryota</taxon>
        <taxon>Metazoa</taxon>
        <taxon>Ecdysozoa</taxon>
        <taxon>Arthropoda</taxon>
        <taxon>Chelicerata</taxon>
        <taxon>Arachnida</taxon>
        <taxon>Acari</taxon>
        <taxon>Parasitiformes</taxon>
        <taxon>Ixodida</taxon>
        <taxon>Ixodoidea</taxon>
        <taxon>Ixodidae</taxon>
        <taxon>Ixodinae</taxon>
        <taxon>Ixodes</taxon>
    </lineage>
</organism>
<dbReference type="PANTHER" id="PTHR12665">
    <property type="entry name" value="ORMDL PROTEINS"/>
    <property type="match status" value="1"/>
</dbReference>
<proteinExistence type="evidence at transcript level"/>
<evidence type="ECO:0000256" key="3">
    <source>
        <dbReference type="ARBA" id="ARBA00022692"/>
    </source>
</evidence>
<dbReference type="EMBL" id="GANP01014538">
    <property type="protein sequence ID" value="JAB69930.1"/>
    <property type="molecule type" value="mRNA"/>
</dbReference>
<keyword evidence="4 6" id="KW-1133">Transmembrane helix</keyword>
<evidence type="ECO:0000256" key="5">
    <source>
        <dbReference type="ARBA" id="ARBA00023136"/>
    </source>
</evidence>
<protein>
    <submittedName>
        <fullName evidence="7">Putative ormdl family</fullName>
    </submittedName>
</protein>
<evidence type="ECO:0000256" key="2">
    <source>
        <dbReference type="ARBA" id="ARBA00007649"/>
    </source>
</evidence>
<accession>V5GI94</accession>
<reference evidence="7" key="1">
    <citation type="journal article" date="2015" name="Sci. Rep.">
        <title>Tissue- and time-dependent transcription in Ixodes ricinus salivary glands and midguts when blood feeding on the vertebrate host.</title>
        <authorList>
            <person name="Kotsyfakis M."/>
            <person name="Schwarz A."/>
            <person name="Erhart J."/>
            <person name="Ribeiro J.M."/>
        </authorList>
    </citation>
    <scope>NUCLEOTIDE SEQUENCE</scope>
    <source>
        <tissue evidence="7">Salivary gland and midgut</tissue>
    </source>
</reference>
<evidence type="ECO:0000256" key="1">
    <source>
        <dbReference type="ARBA" id="ARBA00004141"/>
    </source>
</evidence>
<evidence type="ECO:0000313" key="7">
    <source>
        <dbReference type="EMBL" id="JAB69930.1"/>
    </source>
</evidence>